<comment type="caution">
    <text evidence="2">The sequence shown here is derived from an EMBL/GenBank/DDBJ whole genome shotgun (WGS) entry which is preliminary data.</text>
</comment>
<proteinExistence type="predicted"/>
<name>A0ABR8U439_9CELL</name>
<reference evidence="2 3" key="1">
    <citation type="submission" date="2020-08" db="EMBL/GenBank/DDBJ databases">
        <title>A Genomic Blueprint of the Chicken Gut Microbiome.</title>
        <authorList>
            <person name="Gilroy R."/>
            <person name="Ravi A."/>
            <person name="Getino M."/>
            <person name="Pursley I."/>
            <person name="Horton D.L."/>
            <person name="Alikhan N.-F."/>
            <person name="Baker D."/>
            <person name="Gharbi K."/>
            <person name="Hall N."/>
            <person name="Watson M."/>
            <person name="Adriaenssens E.M."/>
            <person name="Foster-Nyarko E."/>
            <person name="Jarju S."/>
            <person name="Secka A."/>
            <person name="Antonio M."/>
            <person name="Oren A."/>
            <person name="Chaudhuri R."/>
            <person name="La Ragione R.M."/>
            <person name="Hildebrand F."/>
            <person name="Pallen M.J."/>
        </authorList>
    </citation>
    <scope>NUCLEOTIDE SEQUENCE [LARGE SCALE GENOMIC DNA]</scope>
    <source>
        <strain evidence="2 3">Sa2CUA9</strain>
    </source>
</reference>
<dbReference type="RefSeq" id="WP_191805752.1">
    <property type="nucleotide sequence ID" value="NZ_JACSQF010000024.1"/>
</dbReference>
<dbReference type="NCBIfam" id="TIGR01764">
    <property type="entry name" value="excise"/>
    <property type="match status" value="1"/>
</dbReference>
<dbReference type="Pfam" id="PF12728">
    <property type="entry name" value="HTH_17"/>
    <property type="match status" value="1"/>
</dbReference>
<evidence type="ECO:0000313" key="2">
    <source>
        <dbReference type="EMBL" id="MBD7982549.1"/>
    </source>
</evidence>
<dbReference type="Proteomes" id="UP000655570">
    <property type="component" value="Unassembled WGS sequence"/>
</dbReference>
<evidence type="ECO:0000259" key="1">
    <source>
        <dbReference type="Pfam" id="PF12728"/>
    </source>
</evidence>
<feature type="domain" description="Helix-turn-helix" evidence="1">
    <location>
        <begin position="32"/>
        <end position="78"/>
    </location>
</feature>
<sequence length="86" mass="9373">MSTQSQAPETATEPRAISTLDELRASRRATITRAETARILDVDKRTLDKALDAGEIPHLRVGRRIVVPREKLLALLTNDPSGQAAA</sequence>
<evidence type="ECO:0000313" key="3">
    <source>
        <dbReference type="Proteomes" id="UP000655570"/>
    </source>
</evidence>
<protein>
    <submittedName>
        <fullName evidence="2">Helix-turn-helix domain-containing protein</fullName>
    </submittedName>
</protein>
<dbReference type="EMBL" id="JACSQF010000024">
    <property type="protein sequence ID" value="MBD7982549.1"/>
    <property type="molecule type" value="Genomic_DNA"/>
</dbReference>
<gene>
    <name evidence="2" type="ORF">H9641_17770</name>
</gene>
<keyword evidence="3" id="KW-1185">Reference proteome</keyword>
<dbReference type="InterPro" id="IPR010093">
    <property type="entry name" value="SinI_DNA-bd"/>
</dbReference>
<dbReference type="InterPro" id="IPR041657">
    <property type="entry name" value="HTH_17"/>
</dbReference>
<organism evidence="2 3">
    <name type="scientific">Oerskovia merdavium</name>
    <dbReference type="NCBI Taxonomy" id="2762227"/>
    <lineage>
        <taxon>Bacteria</taxon>
        <taxon>Bacillati</taxon>
        <taxon>Actinomycetota</taxon>
        <taxon>Actinomycetes</taxon>
        <taxon>Micrococcales</taxon>
        <taxon>Cellulomonadaceae</taxon>
        <taxon>Oerskovia</taxon>
    </lineage>
</organism>
<accession>A0ABR8U439</accession>